<accession>S5SRP5</accession>
<dbReference type="GO" id="GO:0046872">
    <property type="term" value="F:metal ion binding"/>
    <property type="evidence" value="ECO:0007669"/>
    <property type="project" value="UniProtKB-KW"/>
</dbReference>
<evidence type="ECO:0000259" key="8">
    <source>
        <dbReference type="Pfam" id="PF00107"/>
    </source>
</evidence>
<dbReference type="SUPFAM" id="SSF50129">
    <property type="entry name" value="GroES-like"/>
    <property type="match status" value="1"/>
</dbReference>
<dbReference type="GO" id="GO:0004022">
    <property type="term" value="F:alcohol dehydrogenase (NAD+) activity"/>
    <property type="evidence" value="ECO:0007669"/>
    <property type="project" value="UniProtKB-EC"/>
</dbReference>
<dbReference type="InterPro" id="IPR017743">
    <property type="entry name" value="ADH_phosphonate_catab-assoc"/>
</dbReference>
<dbReference type="GO" id="GO:0005737">
    <property type="term" value="C:cytoplasm"/>
    <property type="evidence" value="ECO:0007669"/>
    <property type="project" value="TreeGrafter"/>
</dbReference>
<protein>
    <recommendedName>
        <fullName evidence="3">alcohol dehydrogenase</fullName>
        <ecNumber evidence="3">1.1.1.1</ecNumber>
    </recommendedName>
</protein>
<dbReference type="Gene3D" id="3.90.180.10">
    <property type="entry name" value="Medium-chain alcohol dehydrogenases, catalytic domain"/>
    <property type="match status" value="1"/>
</dbReference>
<comment type="cofactor">
    <cofactor evidence="1">
        <name>Zn(2+)</name>
        <dbReference type="ChEBI" id="CHEBI:29105"/>
    </cofactor>
</comment>
<feature type="domain" description="Alcohol dehydrogenase-like C-terminal" evidence="8">
    <location>
        <begin position="181"/>
        <end position="297"/>
    </location>
</feature>
<dbReference type="KEGG" id="cmd:B841_01020"/>
<dbReference type="EMBL" id="CP003924">
    <property type="protein sequence ID" value="AGS33687.1"/>
    <property type="molecule type" value="Genomic_DNA"/>
</dbReference>
<keyword evidence="4" id="KW-0479">Metal-binding</keyword>
<evidence type="ECO:0000256" key="3">
    <source>
        <dbReference type="ARBA" id="ARBA00013190"/>
    </source>
</evidence>
<dbReference type="EC" id="1.1.1.1" evidence="3"/>
<dbReference type="InterPro" id="IPR036291">
    <property type="entry name" value="NAD(P)-bd_dom_sf"/>
</dbReference>
<dbReference type="STRING" id="1224163.B841_01020"/>
<keyword evidence="5" id="KW-0862">Zinc</keyword>
<dbReference type="RefSeq" id="WP_020933622.1">
    <property type="nucleotide sequence ID" value="NC_021915.1"/>
</dbReference>
<reference evidence="10 11" key="1">
    <citation type="submission" date="2012-11" db="EMBL/GenBank/DDBJ databases">
        <title>The complete genome sequence of Corynebacterium maris Coryn-1 (=DSM 45190).</title>
        <authorList>
            <person name="Schaffert L."/>
            <person name="Albersmeier A."/>
            <person name="Kalinowski J."/>
            <person name="Ruckert C."/>
        </authorList>
    </citation>
    <scope>NUCLEOTIDE SEQUENCE [LARGE SCALE GENOMIC DNA]</scope>
    <source>
        <strain evidence="11">Coryn-1</strain>
    </source>
</reference>
<keyword evidence="6" id="KW-0560">Oxidoreductase</keyword>
<evidence type="ECO:0000256" key="2">
    <source>
        <dbReference type="ARBA" id="ARBA00008072"/>
    </source>
</evidence>
<proteinExistence type="inferred from homology"/>
<dbReference type="Proteomes" id="UP000015388">
    <property type="component" value="Chromosome"/>
</dbReference>
<organism evidence="10 11">
    <name type="scientific">Corynebacterium maris DSM 45190</name>
    <dbReference type="NCBI Taxonomy" id="1224163"/>
    <lineage>
        <taxon>Bacteria</taxon>
        <taxon>Bacillati</taxon>
        <taxon>Actinomycetota</taxon>
        <taxon>Actinomycetes</taxon>
        <taxon>Mycobacteriales</taxon>
        <taxon>Corynebacteriaceae</taxon>
        <taxon>Corynebacterium</taxon>
    </lineage>
</organism>
<evidence type="ECO:0000256" key="1">
    <source>
        <dbReference type="ARBA" id="ARBA00001947"/>
    </source>
</evidence>
<evidence type="ECO:0000256" key="6">
    <source>
        <dbReference type="ARBA" id="ARBA00023002"/>
    </source>
</evidence>
<keyword evidence="7" id="KW-0520">NAD</keyword>
<dbReference type="OrthoDB" id="3987021at2"/>
<evidence type="ECO:0000256" key="4">
    <source>
        <dbReference type="ARBA" id="ARBA00022723"/>
    </source>
</evidence>
<dbReference type="InterPro" id="IPR013154">
    <property type="entry name" value="ADH-like_N"/>
</dbReference>
<keyword evidence="11" id="KW-1185">Reference proteome</keyword>
<dbReference type="PANTHER" id="PTHR42940:SF3">
    <property type="entry name" value="ALCOHOL DEHYDROGENASE 1-RELATED"/>
    <property type="match status" value="1"/>
</dbReference>
<name>S5SRP5_9CORY</name>
<dbReference type="InterPro" id="IPR013149">
    <property type="entry name" value="ADH-like_C"/>
</dbReference>
<evidence type="ECO:0000259" key="9">
    <source>
        <dbReference type="Pfam" id="PF08240"/>
    </source>
</evidence>
<dbReference type="Pfam" id="PF08240">
    <property type="entry name" value="ADH_N"/>
    <property type="match status" value="1"/>
</dbReference>
<dbReference type="InterPro" id="IPR011032">
    <property type="entry name" value="GroES-like_sf"/>
</dbReference>
<evidence type="ECO:0000256" key="7">
    <source>
        <dbReference type="ARBA" id="ARBA00023027"/>
    </source>
</evidence>
<sequence length="352" mass="36221">MSVAHAQVWQGGADFQLREVPFPELSDGEALVELTAATICGSDRHTVSGRRSGACPSILGHEGVGIVVDSRRPGLEPGMRVVFSVTSSCGRCGNCRRGLTAKCDTVRKAGHESFEDVWPLSGTYASHIHLLAGQAVEEVPEHVSDALASTAGCAAATVMAVLDSVGDLAGRHVLVNGVGMLGVIAVAAARARGAAHVIACDPNPVNRELVGDLADVTVAPGMEHTVDVALELSGASAGVEACLTALDIGGTAVLAGTVAPGPEVSIDPEWLVRGWRTVTGVHNFEPRHLTQAVEFLAAEGHTLPADKIFGGPVPLGQLPEQFTRPGAALRTVVELQPSALGAHRGAKAAEPV</sequence>
<evidence type="ECO:0000313" key="10">
    <source>
        <dbReference type="EMBL" id="AGS33687.1"/>
    </source>
</evidence>
<dbReference type="PATRIC" id="fig|1224163.3.peg.204"/>
<dbReference type="CDD" id="cd08231">
    <property type="entry name" value="MDR_TM0436_like"/>
    <property type="match status" value="1"/>
</dbReference>
<evidence type="ECO:0000313" key="11">
    <source>
        <dbReference type="Proteomes" id="UP000015388"/>
    </source>
</evidence>
<evidence type="ECO:0000256" key="5">
    <source>
        <dbReference type="ARBA" id="ARBA00022833"/>
    </source>
</evidence>
<dbReference type="PANTHER" id="PTHR42940">
    <property type="entry name" value="ALCOHOL DEHYDROGENASE 1-RELATED"/>
    <property type="match status" value="1"/>
</dbReference>
<gene>
    <name evidence="10" type="ORF">B841_01020</name>
</gene>
<comment type="similarity">
    <text evidence="2">Belongs to the zinc-containing alcohol dehydrogenase family.</text>
</comment>
<dbReference type="Gene3D" id="3.40.50.720">
    <property type="entry name" value="NAD(P)-binding Rossmann-like Domain"/>
    <property type="match status" value="1"/>
</dbReference>
<dbReference type="Pfam" id="PF00107">
    <property type="entry name" value="ADH_zinc_N"/>
    <property type="match status" value="1"/>
</dbReference>
<dbReference type="eggNOG" id="COG1063">
    <property type="taxonomic scope" value="Bacteria"/>
</dbReference>
<dbReference type="AlphaFoldDB" id="S5SRP5"/>
<dbReference type="NCBIfam" id="TIGR03366">
    <property type="entry name" value="HpnZ_proposed"/>
    <property type="match status" value="1"/>
</dbReference>
<feature type="domain" description="Alcohol dehydrogenase-like N-terminal" evidence="9">
    <location>
        <begin position="27"/>
        <end position="136"/>
    </location>
</feature>
<dbReference type="HOGENOM" id="CLU_026673_11_0_11"/>
<dbReference type="SUPFAM" id="SSF51735">
    <property type="entry name" value="NAD(P)-binding Rossmann-fold domains"/>
    <property type="match status" value="1"/>
</dbReference>